<dbReference type="AlphaFoldDB" id="A0A5F9DRC6"/>
<accession>A0A5F9DRC6</accession>
<dbReference type="Ensembl" id="ENSOCUT00000038665.1">
    <property type="protein sequence ID" value="ENSOCUP00000048595.1"/>
    <property type="gene ID" value="ENSOCUG00000035921.1"/>
</dbReference>
<evidence type="ECO:0000313" key="2">
    <source>
        <dbReference type="Proteomes" id="UP000001811"/>
    </source>
</evidence>
<evidence type="ECO:0000313" key="1">
    <source>
        <dbReference type="Ensembl" id="ENSOCUP00000048595.1"/>
    </source>
</evidence>
<reference evidence="1" key="3">
    <citation type="submission" date="2025-09" db="UniProtKB">
        <authorList>
            <consortium name="Ensembl"/>
        </authorList>
    </citation>
    <scope>IDENTIFICATION</scope>
    <source>
        <strain evidence="1">Thorbecke</strain>
    </source>
</reference>
<dbReference type="InParanoid" id="A0A5F9DRC6"/>
<organism evidence="1 2">
    <name type="scientific">Oryctolagus cuniculus</name>
    <name type="common">Rabbit</name>
    <dbReference type="NCBI Taxonomy" id="9986"/>
    <lineage>
        <taxon>Eukaryota</taxon>
        <taxon>Metazoa</taxon>
        <taxon>Chordata</taxon>
        <taxon>Craniata</taxon>
        <taxon>Vertebrata</taxon>
        <taxon>Euteleostomi</taxon>
        <taxon>Mammalia</taxon>
        <taxon>Eutheria</taxon>
        <taxon>Euarchontoglires</taxon>
        <taxon>Glires</taxon>
        <taxon>Lagomorpha</taxon>
        <taxon>Leporidae</taxon>
        <taxon>Oryctolagus</taxon>
    </lineage>
</organism>
<protein>
    <submittedName>
        <fullName evidence="1">Uncharacterized protein</fullName>
    </submittedName>
</protein>
<name>A0A5F9DRC6_RABIT</name>
<proteinExistence type="predicted"/>
<reference evidence="1 2" key="1">
    <citation type="journal article" date="2011" name="Nature">
        <title>A high-resolution map of human evolutionary constraint using 29 mammals.</title>
        <authorList>
            <person name="Lindblad-Toh K."/>
            <person name="Garber M."/>
            <person name="Zuk O."/>
            <person name="Lin M.F."/>
            <person name="Parker B.J."/>
            <person name="Washietl S."/>
            <person name="Kheradpour P."/>
            <person name="Ernst J."/>
            <person name="Jordan G."/>
            <person name="Mauceli E."/>
            <person name="Ward L.D."/>
            <person name="Lowe C.B."/>
            <person name="Holloway A.K."/>
            <person name="Clamp M."/>
            <person name="Gnerre S."/>
            <person name="Alfoldi J."/>
            <person name="Beal K."/>
            <person name="Chang J."/>
            <person name="Clawson H."/>
            <person name="Cuff J."/>
            <person name="Di Palma F."/>
            <person name="Fitzgerald S."/>
            <person name="Flicek P."/>
            <person name="Guttman M."/>
            <person name="Hubisz M.J."/>
            <person name="Jaffe D.B."/>
            <person name="Jungreis I."/>
            <person name="Kent W.J."/>
            <person name="Kostka D."/>
            <person name="Lara M."/>
            <person name="Martins A.L."/>
            <person name="Massingham T."/>
            <person name="Moltke I."/>
            <person name="Raney B.J."/>
            <person name="Rasmussen M.D."/>
            <person name="Robinson J."/>
            <person name="Stark A."/>
            <person name="Vilella A.J."/>
            <person name="Wen J."/>
            <person name="Xie X."/>
            <person name="Zody M.C."/>
            <person name="Baldwin J."/>
            <person name="Bloom T."/>
            <person name="Chin C.W."/>
            <person name="Heiman D."/>
            <person name="Nicol R."/>
            <person name="Nusbaum C."/>
            <person name="Young S."/>
            <person name="Wilkinson J."/>
            <person name="Worley K.C."/>
            <person name="Kovar C.L."/>
            <person name="Muzny D.M."/>
            <person name="Gibbs R.A."/>
            <person name="Cree A."/>
            <person name="Dihn H.H."/>
            <person name="Fowler G."/>
            <person name="Jhangiani S."/>
            <person name="Joshi V."/>
            <person name="Lee S."/>
            <person name="Lewis L.R."/>
            <person name="Nazareth L.V."/>
            <person name="Okwuonu G."/>
            <person name="Santibanez J."/>
            <person name="Warren W.C."/>
            <person name="Mardis E.R."/>
            <person name="Weinstock G.M."/>
            <person name="Wilson R.K."/>
            <person name="Delehaunty K."/>
            <person name="Dooling D."/>
            <person name="Fronik C."/>
            <person name="Fulton L."/>
            <person name="Fulton B."/>
            <person name="Graves T."/>
            <person name="Minx P."/>
            <person name="Sodergren E."/>
            <person name="Birney E."/>
            <person name="Margulies E.H."/>
            <person name="Herrero J."/>
            <person name="Green E.D."/>
            <person name="Haussler D."/>
            <person name="Siepel A."/>
            <person name="Goldman N."/>
            <person name="Pollard K.S."/>
            <person name="Pedersen J.S."/>
            <person name="Lander E.S."/>
            <person name="Kellis M."/>
        </authorList>
    </citation>
    <scope>NUCLEOTIDE SEQUENCE [LARGE SCALE GENOMIC DNA]</scope>
    <source>
        <strain evidence="1 2">Thorbecke inbred</strain>
    </source>
</reference>
<dbReference type="EMBL" id="AAGW02013581">
    <property type="status" value="NOT_ANNOTATED_CDS"/>
    <property type="molecule type" value="Genomic_DNA"/>
</dbReference>
<dbReference type="Proteomes" id="UP000001811">
    <property type="component" value="Chromosome 3"/>
</dbReference>
<sequence>MSIRDMRSPAGLQEFFNSLADIKIHMDGSTSLWMSEYLKQSLSTCADCVTLKVAGITSGLRKKRRPACHE</sequence>
<keyword evidence="2" id="KW-1185">Reference proteome</keyword>
<reference evidence="1" key="2">
    <citation type="submission" date="2025-08" db="UniProtKB">
        <authorList>
            <consortium name="Ensembl"/>
        </authorList>
    </citation>
    <scope>IDENTIFICATION</scope>
    <source>
        <strain evidence="1">Thorbecke</strain>
    </source>
</reference>